<dbReference type="Proteomes" id="UP000245507">
    <property type="component" value="Unassembled WGS sequence"/>
</dbReference>
<keyword evidence="1" id="KW-0812">Transmembrane</keyword>
<comment type="caution">
    <text evidence="3">The sequence shown here is derived from an EMBL/GenBank/DDBJ whole genome shotgun (WGS) entry which is preliminary data.</text>
</comment>
<dbReference type="InterPro" id="IPR012495">
    <property type="entry name" value="TadE-like_dom"/>
</dbReference>
<accession>A0A316TGP0</accession>
<reference evidence="3 4" key="1">
    <citation type="submission" date="2018-05" db="EMBL/GenBank/DDBJ databases">
        <title>Nocardioides silvaticus genome.</title>
        <authorList>
            <person name="Li C."/>
            <person name="Wang G."/>
        </authorList>
    </citation>
    <scope>NUCLEOTIDE SEQUENCE [LARGE SCALE GENOMIC DNA]</scope>
    <source>
        <strain evidence="3 4">CCTCC AB 2018079</strain>
    </source>
</reference>
<evidence type="ECO:0000313" key="3">
    <source>
        <dbReference type="EMBL" id="PWN02369.1"/>
    </source>
</evidence>
<keyword evidence="4" id="KW-1185">Reference proteome</keyword>
<dbReference type="Pfam" id="PF07811">
    <property type="entry name" value="TadE"/>
    <property type="match status" value="1"/>
</dbReference>
<keyword evidence="1" id="KW-1133">Transmembrane helix</keyword>
<sequence>MTRSRRDRPPGRGQRGSAVVDFVLVVVVLAPLVAGLLQVALVLHVRATLAAAASDGARYAATADRGPADGVARTRSQIDTAIAGRFAQAVTVEQESVDGLPGVIITVTAEVPALGIGGPALRFSVSGRAVEETA</sequence>
<gene>
    <name evidence="3" type="ORF">DJ010_14820</name>
</gene>
<feature type="transmembrane region" description="Helical" evidence="1">
    <location>
        <begin position="20"/>
        <end position="43"/>
    </location>
</feature>
<evidence type="ECO:0000259" key="2">
    <source>
        <dbReference type="Pfam" id="PF07811"/>
    </source>
</evidence>
<name>A0A316TGP0_9ACTN</name>
<evidence type="ECO:0000256" key="1">
    <source>
        <dbReference type="SAM" id="Phobius"/>
    </source>
</evidence>
<dbReference type="AlphaFoldDB" id="A0A316TGP0"/>
<proteinExistence type="predicted"/>
<feature type="domain" description="TadE-like" evidence="2">
    <location>
        <begin position="16"/>
        <end position="58"/>
    </location>
</feature>
<protein>
    <submittedName>
        <fullName evidence="3">Pilus assembly protein TadE</fullName>
    </submittedName>
</protein>
<dbReference type="EMBL" id="QGDD01000006">
    <property type="protein sequence ID" value="PWN02369.1"/>
    <property type="molecule type" value="Genomic_DNA"/>
</dbReference>
<dbReference type="OrthoDB" id="3826566at2"/>
<organism evidence="3 4">
    <name type="scientific">Nocardioides silvaticus</name>
    <dbReference type="NCBI Taxonomy" id="2201891"/>
    <lineage>
        <taxon>Bacteria</taxon>
        <taxon>Bacillati</taxon>
        <taxon>Actinomycetota</taxon>
        <taxon>Actinomycetes</taxon>
        <taxon>Propionibacteriales</taxon>
        <taxon>Nocardioidaceae</taxon>
        <taxon>Nocardioides</taxon>
    </lineage>
</organism>
<evidence type="ECO:0000313" key="4">
    <source>
        <dbReference type="Proteomes" id="UP000245507"/>
    </source>
</evidence>
<keyword evidence="1" id="KW-0472">Membrane</keyword>
<dbReference type="RefSeq" id="WP_109695070.1">
    <property type="nucleotide sequence ID" value="NZ_QGDD01000006.1"/>
</dbReference>